<dbReference type="UniPathway" id="UPA00109">
    <property type="reaction ID" value="UER00182"/>
</dbReference>
<dbReference type="InterPro" id="IPR050929">
    <property type="entry name" value="PFKA"/>
</dbReference>
<keyword evidence="6 8" id="KW-0460">Magnesium</keyword>
<dbReference type="InterPro" id="IPR022953">
    <property type="entry name" value="ATP_PFK"/>
</dbReference>
<dbReference type="NCBIfam" id="NF010675">
    <property type="entry name" value="PRK14072.1"/>
    <property type="match status" value="1"/>
</dbReference>
<feature type="binding site" evidence="8">
    <location>
        <position position="108"/>
    </location>
    <ligand>
        <name>Mg(2+)</name>
        <dbReference type="ChEBI" id="CHEBI:18420"/>
        <note>catalytic</note>
    </ligand>
</feature>
<comment type="subcellular location">
    <subcellularLocation>
        <location evidence="8">Cytoplasm</location>
    </subcellularLocation>
</comment>
<evidence type="ECO:0000256" key="3">
    <source>
        <dbReference type="ARBA" id="ARBA00022679"/>
    </source>
</evidence>
<dbReference type="InterPro" id="IPR011404">
    <property type="entry name" value="PPi-PFK"/>
</dbReference>
<comment type="cofactor">
    <cofactor evidence="1 8">
        <name>Mg(2+)</name>
        <dbReference type="ChEBI" id="CHEBI:18420"/>
    </cofactor>
</comment>
<comment type="subunit">
    <text evidence="8">Homodimer.</text>
</comment>
<keyword evidence="5 8" id="KW-0418">Kinase</keyword>
<dbReference type="EMBL" id="CP019646">
    <property type="protein sequence ID" value="AQQ70000.1"/>
    <property type="molecule type" value="Genomic_DNA"/>
</dbReference>
<keyword evidence="11" id="KW-1185">Reference proteome</keyword>
<dbReference type="HAMAP" id="MF_01978">
    <property type="entry name" value="Phosphofructokinase_II_B2"/>
    <property type="match status" value="1"/>
</dbReference>
<dbReference type="InterPro" id="IPR000023">
    <property type="entry name" value="Phosphofructokinase_dom"/>
</dbReference>
<evidence type="ECO:0000256" key="1">
    <source>
        <dbReference type="ARBA" id="ARBA00001946"/>
    </source>
</evidence>
<feature type="site" description="Important for catalytic activity and substrate specificity; stabilizes the transition state when the phosphoryl donor is PPi; prevents ATP from binding by mimicking the alpha-phosphate group of ATP" evidence="8">
    <location>
        <position position="109"/>
    </location>
</feature>
<dbReference type="Pfam" id="PF00365">
    <property type="entry name" value="PFK"/>
    <property type="match status" value="1"/>
</dbReference>
<dbReference type="PRINTS" id="PR00476">
    <property type="entry name" value="PHFRCTKINASE"/>
</dbReference>
<evidence type="ECO:0000256" key="7">
    <source>
        <dbReference type="ARBA" id="ARBA00048072"/>
    </source>
</evidence>
<feature type="binding site" evidence="8">
    <location>
        <position position="13"/>
    </location>
    <ligand>
        <name>diphosphate</name>
        <dbReference type="ChEBI" id="CHEBI:33019"/>
    </ligand>
</feature>
<feature type="domain" description="Phosphofructokinase" evidence="9">
    <location>
        <begin position="7"/>
        <end position="251"/>
    </location>
</feature>
<dbReference type="KEGG" id="pbas:SMSP2_00337"/>
<protein>
    <recommendedName>
        <fullName evidence="8">Pyrophosphate--fructose 6-phosphate 1-phosphotransferase</fullName>
        <ecNumber evidence="8">2.7.1.90</ecNumber>
    </recommendedName>
    <alternativeName>
        <fullName evidence="8">6-phosphofructokinase, pyrophosphate dependent</fullName>
    </alternativeName>
    <alternativeName>
        <fullName evidence="8">PPi-dependent phosphofructokinase</fullName>
        <shortName evidence="8">PPi-PFK</shortName>
    </alternativeName>
    <alternativeName>
        <fullName evidence="8">Pyrophosphate-dependent 6-phosphofructose-1-kinase</fullName>
    </alternativeName>
</protein>
<dbReference type="EC" id="2.7.1.90" evidence="8"/>
<organism evidence="10 11">
    <name type="scientific">Limihaloglobus sulfuriphilus</name>
    <dbReference type="NCBI Taxonomy" id="1851148"/>
    <lineage>
        <taxon>Bacteria</taxon>
        <taxon>Pseudomonadati</taxon>
        <taxon>Planctomycetota</taxon>
        <taxon>Phycisphaerae</taxon>
        <taxon>Sedimentisphaerales</taxon>
        <taxon>Sedimentisphaeraceae</taxon>
        <taxon>Limihaloglobus</taxon>
    </lineage>
</organism>
<keyword evidence="3 8" id="KW-0808">Transferase</keyword>
<evidence type="ECO:0000313" key="11">
    <source>
        <dbReference type="Proteomes" id="UP000188181"/>
    </source>
</evidence>
<comment type="function">
    <text evidence="2 8">Catalyzes the phosphorylation of D-fructose 6-phosphate, the first committing step of glycolysis. Uses inorganic phosphate (PPi) as phosphoryl donor instead of ATP like common ATP-dependent phosphofructokinases (ATP-PFKs), which renders the reaction reversible, and can thus function both in glycolysis and gluconeogenesis. Consistently, PPi-PFK can replace the enzymes of both the forward (ATP-PFK) and reverse (fructose-bisphosphatase (FBPase)) reactions.</text>
</comment>
<dbReference type="STRING" id="1851148.SMSP2_00337"/>
<evidence type="ECO:0000256" key="2">
    <source>
        <dbReference type="ARBA" id="ARBA00003138"/>
    </source>
</evidence>
<keyword evidence="8" id="KW-0324">Glycolysis</keyword>
<sequence length="400" mass="43605">MLKGNAIIGQSGGPTSVINSSLAGVIDAAIECPNIDKVLGMRYGIEGFMQENIVDLAAQDRKIIDGLRSTPSSALGSCRHKLQEEDLPVIIELLKKYNIRYVFLIGGNDTMDTIHRLEEYSRKQNYELCGIGIPKTVDNDLFGTDHTPGFPSAARYMTLSVQQAGVLARDMKRVDQFVVFQCIGREAGWLPAATALAKKSEEDAPHILCLPERPFIREKFFADVEAAYKKYGFVSIVCGEGIMTPEGRPVSASETRDKFSNVEFGAMGGASAAIGIHSMISSEFGFRGEFQITESLPMCGADRGVQLDFDEAYLCGRTAVKYAEDGKTGVMVTLERGAGQGYSCVTGEASLSDVAVRAKPMPDNFISEDGNFVTDEFIDYVKPLVGELPDYVKLSDISYK</sequence>
<comment type="activity regulation">
    <text evidence="8">Non-allosteric.</text>
</comment>
<dbReference type="PANTHER" id="PTHR45770">
    <property type="entry name" value="ATP-DEPENDENT 6-PHOSPHOFRUCTOKINASE 1"/>
    <property type="match status" value="1"/>
</dbReference>
<evidence type="ECO:0000256" key="4">
    <source>
        <dbReference type="ARBA" id="ARBA00022723"/>
    </source>
</evidence>
<feature type="active site" description="Proton acceptor" evidence="8">
    <location>
        <position position="138"/>
    </location>
</feature>
<dbReference type="RefSeq" id="WP_146682296.1">
    <property type="nucleotide sequence ID" value="NZ_CP019646.1"/>
</dbReference>
<dbReference type="OrthoDB" id="9802503at2"/>
<dbReference type="PIRSF" id="PIRSF036483">
    <property type="entry name" value="PFK_XF0274"/>
    <property type="match status" value="1"/>
</dbReference>
<dbReference type="AlphaFoldDB" id="A0A1Q2MBG4"/>
<keyword evidence="8" id="KW-0963">Cytoplasm</keyword>
<evidence type="ECO:0000256" key="8">
    <source>
        <dbReference type="HAMAP-Rule" id="MF_01978"/>
    </source>
</evidence>
<feature type="binding site" evidence="8">
    <location>
        <position position="240"/>
    </location>
    <ligand>
        <name>substrate</name>
    </ligand>
</feature>
<gene>
    <name evidence="10" type="primary">pfp_2</name>
    <name evidence="8" type="synonym">pfp</name>
    <name evidence="10" type="ORF">SMSP2_00337</name>
</gene>
<dbReference type="GO" id="GO:0047334">
    <property type="term" value="F:diphosphate-fructose-6-phosphate 1-phosphotransferase activity"/>
    <property type="evidence" value="ECO:0007669"/>
    <property type="project" value="UniProtKB-EC"/>
</dbReference>
<dbReference type="Gene3D" id="3.40.50.460">
    <property type="entry name" value="Phosphofructokinase domain"/>
    <property type="match status" value="1"/>
</dbReference>
<dbReference type="SUPFAM" id="SSF53784">
    <property type="entry name" value="Phosphofructokinase"/>
    <property type="match status" value="1"/>
</dbReference>
<comment type="catalytic activity">
    <reaction evidence="7 8">
        <text>beta-D-fructose 6-phosphate + diphosphate = beta-D-fructose 1,6-bisphosphate + phosphate + H(+)</text>
        <dbReference type="Rhea" id="RHEA:13613"/>
        <dbReference type="ChEBI" id="CHEBI:15378"/>
        <dbReference type="ChEBI" id="CHEBI:32966"/>
        <dbReference type="ChEBI" id="CHEBI:33019"/>
        <dbReference type="ChEBI" id="CHEBI:43474"/>
        <dbReference type="ChEBI" id="CHEBI:57634"/>
        <dbReference type="EC" id="2.7.1.90"/>
    </reaction>
</comment>
<dbReference type="Gene3D" id="3.40.50.450">
    <property type="match status" value="1"/>
</dbReference>
<dbReference type="GO" id="GO:0003872">
    <property type="term" value="F:6-phosphofructokinase activity"/>
    <property type="evidence" value="ECO:0007669"/>
    <property type="project" value="UniProtKB-UniRule"/>
</dbReference>
<comment type="similarity">
    <text evidence="8">Belongs to the phosphofructokinase type A (PFKA) family. PPi-dependent PFK group II subfamily. Clade 'B2' sub-subfamily.</text>
</comment>
<dbReference type="GO" id="GO:0006002">
    <property type="term" value="P:fructose 6-phosphate metabolic process"/>
    <property type="evidence" value="ECO:0007669"/>
    <property type="project" value="InterPro"/>
</dbReference>
<comment type="caution">
    <text evidence="8">Lacks conserved residue(s) required for the propagation of feature annotation.</text>
</comment>
<dbReference type="InterPro" id="IPR035966">
    <property type="entry name" value="PKF_sf"/>
</dbReference>
<feature type="site" description="Important for catalytic activity; stabilizes the transition state when the phosphoryl donor is PPi" evidence="8">
    <location>
        <position position="135"/>
    </location>
</feature>
<accession>A0A1Q2MBG4</accession>
<feature type="binding site" evidence="8">
    <location>
        <begin position="136"/>
        <end position="138"/>
    </location>
    <ligand>
        <name>substrate</name>
    </ligand>
</feature>
<evidence type="ECO:0000256" key="6">
    <source>
        <dbReference type="ARBA" id="ARBA00022842"/>
    </source>
</evidence>
<name>A0A1Q2MBG4_9BACT</name>
<reference evidence="11" key="1">
    <citation type="submission" date="2017-02" db="EMBL/GenBank/DDBJ databases">
        <title>Comparative genomics and description of representatives of a novel lineage of planctomycetes thriving in anoxic sediments.</title>
        <authorList>
            <person name="Spring S."/>
            <person name="Bunk B."/>
            <person name="Sproer C."/>
        </authorList>
    </citation>
    <scope>NUCLEOTIDE SEQUENCE [LARGE SCALE GENOMIC DNA]</scope>
    <source>
        <strain evidence="11">SM-Chi-D1</strain>
    </source>
</reference>
<dbReference type="GO" id="GO:0005737">
    <property type="term" value="C:cytoplasm"/>
    <property type="evidence" value="ECO:0007669"/>
    <property type="project" value="UniProtKB-SubCell"/>
</dbReference>
<comment type="pathway">
    <text evidence="8">Carbohydrate degradation; glycolysis; D-glyceraldehyde 3-phosphate and glycerone phosphate from D-glucose: step 3/4.</text>
</comment>
<proteinExistence type="inferred from homology"/>
<dbReference type="GO" id="GO:0046872">
    <property type="term" value="F:metal ion binding"/>
    <property type="evidence" value="ECO:0007669"/>
    <property type="project" value="UniProtKB-KW"/>
</dbReference>
<evidence type="ECO:0000256" key="5">
    <source>
        <dbReference type="ARBA" id="ARBA00022777"/>
    </source>
</evidence>
<evidence type="ECO:0000259" key="9">
    <source>
        <dbReference type="Pfam" id="PF00365"/>
    </source>
</evidence>
<evidence type="ECO:0000313" key="10">
    <source>
        <dbReference type="EMBL" id="AQQ70000.1"/>
    </source>
</evidence>
<dbReference type="Proteomes" id="UP000188181">
    <property type="component" value="Chromosome"/>
</dbReference>
<keyword evidence="4 8" id="KW-0479">Metal-binding</keyword>